<organism evidence="5 6">
    <name type="scientific">Muribaculum intestinale</name>
    <dbReference type="NCBI Taxonomy" id="1796646"/>
    <lineage>
        <taxon>Bacteria</taxon>
        <taxon>Pseudomonadati</taxon>
        <taxon>Bacteroidota</taxon>
        <taxon>Bacteroidia</taxon>
        <taxon>Bacteroidales</taxon>
        <taxon>Muribaculaceae</taxon>
        <taxon>Muribaculum</taxon>
    </lineage>
</organism>
<dbReference type="InterPro" id="IPR000531">
    <property type="entry name" value="Beta-barrel_TonB"/>
</dbReference>
<proteinExistence type="predicted"/>
<feature type="domain" description="TonB-dependent receptor-like beta-barrel" evidence="4">
    <location>
        <begin position="10"/>
        <end position="111"/>
    </location>
</feature>
<comment type="subcellular location">
    <subcellularLocation>
        <location evidence="1">Cell outer membrane</location>
    </subcellularLocation>
</comment>
<protein>
    <submittedName>
        <fullName evidence="5">TonB-dependent receptor</fullName>
    </submittedName>
</protein>
<dbReference type="InterPro" id="IPR036942">
    <property type="entry name" value="Beta-barrel_TonB_sf"/>
</dbReference>
<comment type="caution">
    <text evidence="5">The sequence shown here is derived from an EMBL/GenBank/DDBJ whole genome shotgun (WGS) entry which is preliminary data.</text>
</comment>
<keyword evidence="2" id="KW-0472">Membrane</keyword>
<dbReference type="SUPFAM" id="SSF56935">
    <property type="entry name" value="Porins"/>
    <property type="match status" value="1"/>
</dbReference>
<keyword evidence="3" id="KW-0998">Cell outer membrane</keyword>
<evidence type="ECO:0000256" key="3">
    <source>
        <dbReference type="ARBA" id="ARBA00023237"/>
    </source>
</evidence>
<keyword evidence="5" id="KW-0675">Receptor</keyword>
<evidence type="ECO:0000256" key="1">
    <source>
        <dbReference type="ARBA" id="ARBA00004442"/>
    </source>
</evidence>
<dbReference type="Proteomes" id="UP000306630">
    <property type="component" value="Unassembled WGS sequence"/>
</dbReference>
<evidence type="ECO:0000313" key="6">
    <source>
        <dbReference type="Proteomes" id="UP000306630"/>
    </source>
</evidence>
<dbReference type="Pfam" id="PF00593">
    <property type="entry name" value="TonB_dep_Rec_b-barrel"/>
    <property type="match status" value="1"/>
</dbReference>
<reference evidence="5 6" key="1">
    <citation type="submission" date="2019-04" db="EMBL/GenBank/DDBJ databases">
        <title>Microbes associate with the intestines of laboratory mice.</title>
        <authorList>
            <person name="Navarre W."/>
            <person name="Wong E."/>
            <person name="Huang K."/>
            <person name="Tropini C."/>
            <person name="Ng K."/>
            <person name="Yu B."/>
        </authorList>
    </citation>
    <scope>NUCLEOTIDE SEQUENCE [LARGE SCALE GENOMIC DNA]</scope>
    <source>
        <strain evidence="5 6">NM06_A21</strain>
    </source>
</reference>
<dbReference type="GO" id="GO:0009279">
    <property type="term" value="C:cell outer membrane"/>
    <property type="evidence" value="ECO:0007669"/>
    <property type="project" value="UniProtKB-SubCell"/>
</dbReference>
<dbReference type="AlphaFoldDB" id="A0A4S2FWF4"/>
<name>A0A4S2FWF4_9BACT</name>
<dbReference type="EMBL" id="SRYD01000031">
    <property type="protein sequence ID" value="TGY73666.1"/>
    <property type="molecule type" value="Genomic_DNA"/>
</dbReference>
<evidence type="ECO:0000313" key="5">
    <source>
        <dbReference type="EMBL" id="TGY73666.1"/>
    </source>
</evidence>
<evidence type="ECO:0000259" key="4">
    <source>
        <dbReference type="Pfam" id="PF00593"/>
    </source>
</evidence>
<gene>
    <name evidence="5" type="ORF">E5333_08725</name>
</gene>
<accession>A0A4S2FWF4</accession>
<dbReference type="Gene3D" id="2.40.170.20">
    <property type="entry name" value="TonB-dependent receptor, beta-barrel domain"/>
    <property type="match status" value="1"/>
</dbReference>
<sequence>MSEESFLKDYTWLDALKLRASYGVSGNFSIGNYDCYASLAADNYVVGTGVGSVAPGLYPSTISNPDLGWEKTKMTNIGLEFGVFNMLRLEVDVYNSNTSDMLLNVPTPYLSGFSREIWICIGRERYKIQ</sequence>
<evidence type="ECO:0000256" key="2">
    <source>
        <dbReference type="ARBA" id="ARBA00023136"/>
    </source>
</evidence>